<proteinExistence type="predicted"/>
<dbReference type="InterPro" id="IPR045843">
    <property type="entry name" value="IND-like"/>
</dbReference>
<dbReference type="PANTHER" id="PTHR16223:SF349">
    <property type="entry name" value="OS09G0487900 PROTEIN"/>
    <property type="match status" value="1"/>
</dbReference>
<comment type="caution">
    <text evidence="8">The sequence shown here is derived from an EMBL/GenBank/DDBJ whole genome shotgun (WGS) entry which is preliminary data.</text>
</comment>
<gene>
    <name evidence="8" type="primary">BHLH122</name>
    <name evidence="8" type="ORF">SDJN03_16745</name>
</gene>
<keyword evidence="4" id="KW-0804">Transcription</keyword>
<evidence type="ECO:0000256" key="4">
    <source>
        <dbReference type="ARBA" id="ARBA00023163"/>
    </source>
</evidence>
<dbReference type="PANTHER" id="PTHR16223">
    <property type="entry name" value="TRANSCRIPTION FACTOR BHLH83-RELATED"/>
    <property type="match status" value="1"/>
</dbReference>
<dbReference type="SMART" id="SM00320">
    <property type="entry name" value="WD40"/>
    <property type="match status" value="4"/>
</dbReference>
<dbReference type="SMART" id="SM00353">
    <property type="entry name" value="HLH"/>
    <property type="match status" value="1"/>
</dbReference>
<name>A0AAV6MW75_9ROSI</name>
<dbReference type="CDD" id="cd11393">
    <property type="entry name" value="bHLH_AtbHLH_like"/>
    <property type="match status" value="1"/>
</dbReference>
<evidence type="ECO:0000256" key="6">
    <source>
        <dbReference type="SAM" id="MobiDB-lite"/>
    </source>
</evidence>
<dbReference type="GO" id="GO:0005634">
    <property type="term" value="C:nucleus"/>
    <property type="evidence" value="ECO:0007669"/>
    <property type="project" value="UniProtKB-SubCell"/>
</dbReference>
<dbReference type="GO" id="GO:0000978">
    <property type="term" value="F:RNA polymerase II cis-regulatory region sequence-specific DNA binding"/>
    <property type="evidence" value="ECO:0007669"/>
    <property type="project" value="TreeGrafter"/>
</dbReference>
<feature type="non-terminal residue" evidence="8">
    <location>
        <position position="1"/>
    </location>
</feature>
<dbReference type="InterPro" id="IPR045239">
    <property type="entry name" value="bHLH95_bHLH"/>
</dbReference>
<dbReference type="AlphaFoldDB" id="A0AAV6MW75"/>
<dbReference type="InterPro" id="IPR011598">
    <property type="entry name" value="bHLH_dom"/>
</dbReference>
<evidence type="ECO:0000259" key="7">
    <source>
        <dbReference type="PROSITE" id="PS50888"/>
    </source>
</evidence>
<sequence length="957" mass="106808">MEADFQQQQHILHEHQQQQPQMSSGLTRYRSAPSSYFRRLTDREFCDQFFNRPSSPETEQIFAQFMTSGSAGDGGGGPVCSSQNLDESQKNAQAGDITTEANQQTPYVNNETRAIHQQPSIVNSNFLPASSTPSSYHQNLMKPPLPNQNLIPEAEGSGSMGVDLKPQIRTDGGRSSNLIRQSSSPAGLFDYINLNASGYAALTGLGNSGTGSSFNEETFFSSPSRLKNFSPRALPPHSSGLMSPMAGIEKKKIRETNQDTKGFAGSQTSDYGSTSFPVGSWDECAVMSDNIVSRKALENDDDKEKYSNLNISDTQKVDPRNRPPMLARHLTLPSTAAEMNAVEKILQFSDSVPCKLRAKRGCATHPRSIAERVRRTKISERMRKLQELVPNMDKQTNTSDMLDLAVEYIKGLQKQVQTLTDNRAKCRICTWHPRSLAKCRMAGKRLTKSRPSSETTDSHSQFADYIRRNCLVPKNEYSISFEHPQFQEAAMDKYLVPSESISQVPKPLRRNRWKLSTVELNGKFDPKYRQDLSVLLVQSYTEVGAFPHLYHINGVSCPTSMNRIANGAQYHQLPFKKQGISAVDFDNKGIYLVSATKAGCLTVHDFESLYLQTNEAGLSEDETKHLLHLSLNEQLDFVRWNPANQDEVVCTSMKSKELKIFDISYISSKPVEVLRVRQRINNSGSDNHKGLSDIAFISNNARLLASDTCGVISMWDRRIGKLPCLELTSNSCSTLNRIQLNDENQIIFGAGKHGVIYIWDLRGGRTSGAFQNHKEVCHPPLKSLKLASIIEKIGTLKEQANIIPKEIHSIDLNPACPYQLAFHLDDGWSGILDVYNFQVTHIHCPPPAWLNDSNMPTDQLFLRKPSWLPTDSIYSVGSPSDEGIHLLDFHPDVRSPSHVNFNDELYGAEGENKRRQNRFVKLSEGVTSCAAHPLNGTIIAGTKNSSLIMISQKNRSC</sequence>
<evidence type="ECO:0000313" key="8">
    <source>
        <dbReference type="EMBL" id="KAG6588180.1"/>
    </source>
</evidence>
<comment type="subcellular location">
    <subcellularLocation>
        <location evidence="1">Nucleus</location>
    </subcellularLocation>
</comment>
<dbReference type="FunFam" id="4.10.280.10:FF:000021">
    <property type="entry name" value="Transcription factor bHLH130 family"/>
    <property type="match status" value="1"/>
</dbReference>
<keyword evidence="3" id="KW-0238">DNA-binding</keyword>
<protein>
    <submittedName>
        <fullName evidence="8">Transcription factor basic helix-loop-helix 122</fullName>
    </submittedName>
</protein>
<feature type="domain" description="BHLH" evidence="7">
    <location>
        <begin position="362"/>
        <end position="412"/>
    </location>
</feature>
<reference evidence="8 9" key="1">
    <citation type="journal article" date="2021" name="Hortic Res">
        <title>The domestication of Cucurbita argyrosperma as revealed by the genome of its wild relative.</title>
        <authorList>
            <person name="Barrera-Redondo J."/>
            <person name="Sanchez-de la Vega G."/>
            <person name="Aguirre-Liguori J.A."/>
            <person name="Castellanos-Morales G."/>
            <person name="Gutierrez-Guerrero Y.T."/>
            <person name="Aguirre-Dugua X."/>
            <person name="Aguirre-Planter E."/>
            <person name="Tenaillon M.I."/>
            <person name="Lira-Saade R."/>
            <person name="Eguiarte L.E."/>
        </authorList>
    </citation>
    <scope>NUCLEOTIDE SEQUENCE [LARGE SCALE GENOMIC DNA]</scope>
    <source>
        <strain evidence="8">JBR-2021</strain>
    </source>
</reference>
<feature type="compositionally biased region" description="Low complexity" evidence="6">
    <location>
        <begin position="1"/>
        <end position="10"/>
    </location>
</feature>
<accession>A0AAV6MW75</accession>
<evidence type="ECO:0000256" key="2">
    <source>
        <dbReference type="ARBA" id="ARBA00023015"/>
    </source>
</evidence>
<keyword evidence="5" id="KW-0539">Nucleus</keyword>
<dbReference type="Pfam" id="PF00010">
    <property type="entry name" value="HLH"/>
    <property type="match status" value="1"/>
</dbReference>
<dbReference type="Proteomes" id="UP000685013">
    <property type="component" value="Chromosome 11"/>
</dbReference>
<feature type="region of interest" description="Disordered" evidence="6">
    <location>
        <begin position="1"/>
        <end position="30"/>
    </location>
</feature>
<dbReference type="PROSITE" id="PS50888">
    <property type="entry name" value="BHLH"/>
    <property type="match status" value="1"/>
</dbReference>
<evidence type="ECO:0000256" key="3">
    <source>
        <dbReference type="ARBA" id="ARBA00023125"/>
    </source>
</evidence>
<evidence type="ECO:0000256" key="1">
    <source>
        <dbReference type="ARBA" id="ARBA00004123"/>
    </source>
</evidence>
<evidence type="ECO:0000256" key="5">
    <source>
        <dbReference type="ARBA" id="ARBA00023242"/>
    </source>
</evidence>
<dbReference type="GO" id="GO:0046983">
    <property type="term" value="F:protein dimerization activity"/>
    <property type="evidence" value="ECO:0007669"/>
    <property type="project" value="InterPro"/>
</dbReference>
<dbReference type="EMBL" id="JAGKQH010000011">
    <property type="protein sequence ID" value="KAG6588180.1"/>
    <property type="molecule type" value="Genomic_DNA"/>
</dbReference>
<keyword evidence="9" id="KW-1185">Reference proteome</keyword>
<keyword evidence="2" id="KW-0805">Transcription regulation</keyword>
<dbReference type="GO" id="GO:0000981">
    <property type="term" value="F:DNA-binding transcription factor activity, RNA polymerase II-specific"/>
    <property type="evidence" value="ECO:0007669"/>
    <property type="project" value="TreeGrafter"/>
</dbReference>
<dbReference type="InterPro" id="IPR001680">
    <property type="entry name" value="WD40_rpt"/>
</dbReference>
<evidence type="ECO:0000313" key="9">
    <source>
        <dbReference type="Proteomes" id="UP000685013"/>
    </source>
</evidence>
<organism evidence="8 9">
    <name type="scientific">Cucurbita argyrosperma subsp. sororia</name>
    <dbReference type="NCBI Taxonomy" id="37648"/>
    <lineage>
        <taxon>Eukaryota</taxon>
        <taxon>Viridiplantae</taxon>
        <taxon>Streptophyta</taxon>
        <taxon>Embryophyta</taxon>
        <taxon>Tracheophyta</taxon>
        <taxon>Spermatophyta</taxon>
        <taxon>Magnoliopsida</taxon>
        <taxon>eudicotyledons</taxon>
        <taxon>Gunneridae</taxon>
        <taxon>Pentapetalae</taxon>
        <taxon>rosids</taxon>
        <taxon>fabids</taxon>
        <taxon>Cucurbitales</taxon>
        <taxon>Cucurbitaceae</taxon>
        <taxon>Cucurbiteae</taxon>
        <taxon>Cucurbita</taxon>
    </lineage>
</organism>